<name>A0ABV8VZQ9_9BACI</name>
<comment type="caution">
    <text evidence="2">The sequence shown here is derived from an EMBL/GenBank/DDBJ whole genome shotgun (WGS) entry which is preliminary data.</text>
</comment>
<sequence length="90" mass="10574">MTNQLNNFVDIVENLRKEVKELKTALHITNAEQIVSQLHDIQTQMDEIVRDMHIQKKQINDLEAKQSASYHHTRRKINYSIPMNSGTKLF</sequence>
<keyword evidence="1" id="KW-0175">Coiled coil</keyword>
<evidence type="ECO:0000256" key="1">
    <source>
        <dbReference type="SAM" id="Coils"/>
    </source>
</evidence>
<dbReference type="RefSeq" id="WP_390199233.1">
    <property type="nucleotide sequence ID" value="NZ_JBHSDV010000003.1"/>
</dbReference>
<gene>
    <name evidence="2" type="ORF">ACFOZ1_10870</name>
</gene>
<protein>
    <submittedName>
        <fullName evidence="2">Uncharacterized protein</fullName>
    </submittedName>
</protein>
<accession>A0ABV8VZQ9</accession>
<dbReference type="EMBL" id="JBHSDV010000003">
    <property type="protein sequence ID" value="MFC4388303.1"/>
    <property type="molecule type" value="Genomic_DNA"/>
</dbReference>
<proteinExistence type="predicted"/>
<organism evidence="2 3">
    <name type="scientific">Gracilibacillus marinus</name>
    <dbReference type="NCBI Taxonomy" id="630535"/>
    <lineage>
        <taxon>Bacteria</taxon>
        <taxon>Bacillati</taxon>
        <taxon>Bacillota</taxon>
        <taxon>Bacilli</taxon>
        <taxon>Bacillales</taxon>
        <taxon>Bacillaceae</taxon>
        <taxon>Gracilibacillus</taxon>
    </lineage>
</organism>
<dbReference type="Proteomes" id="UP001595880">
    <property type="component" value="Unassembled WGS sequence"/>
</dbReference>
<feature type="coiled-coil region" evidence="1">
    <location>
        <begin position="5"/>
        <end position="65"/>
    </location>
</feature>
<keyword evidence="3" id="KW-1185">Reference proteome</keyword>
<reference evidence="3" key="1">
    <citation type="journal article" date="2019" name="Int. J. Syst. Evol. Microbiol.">
        <title>The Global Catalogue of Microorganisms (GCM) 10K type strain sequencing project: providing services to taxonomists for standard genome sequencing and annotation.</title>
        <authorList>
            <consortium name="The Broad Institute Genomics Platform"/>
            <consortium name="The Broad Institute Genome Sequencing Center for Infectious Disease"/>
            <person name="Wu L."/>
            <person name="Ma J."/>
        </authorList>
    </citation>
    <scope>NUCLEOTIDE SEQUENCE [LARGE SCALE GENOMIC DNA]</scope>
    <source>
        <strain evidence="3">KACC 14058</strain>
    </source>
</reference>
<evidence type="ECO:0000313" key="3">
    <source>
        <dbReference type="Proteomes" id="UP001595880"/>
    </source>
</evidence>
<evidence type="ECO:0000313" key="2">
    <source>
        <dbReference type="EMBL" id="MFC4388303.1"/>
    </source>
</evidence>